<dbReference type="InterPro" id="IPR051368">
    <property type="entry name" value="SerProtInhib-TIL_Domain"/>
</dbReference>
<reference evidence="8 9" key="1">
    <citation type="submission" date="2023-08" db="EMBL/GenBank/DDBJ databases">
        <title>A Necator americanus chromosomal reference genome.</title>
        <authorList>
            <person name="Ilik V."/>
            <person name="Petrzelkova K.J."/>
            <person name="Pardy F."/>
            <person name="Fuh T."/>
            <person name="Niatou-Singa F.S."/>
            <person name="Gouil Q."/>
            <person name="Baker L."/>
            <person name="Ritchie M.E."/>
            <person name="Jex A.R."/>
            <person name="Gazzola D."/>
            <person name="Li H."/>
            <person name="Toshio Fujiwara R."/>
            <person name="Zhan B."/>
            <person name="Aroian R.V."/>
            <person name="Pafco B."/>
            <person name="Schwarz E.M."/>
        </authorList>
    </citation>
    <scope>NUCLEOTIDE SEQUENCE [LARGE SCALE GENOMIC DNA]</scope>
    <source>
        <strain evidence="8 9">Aroian</strain>
        <tissue evidence="8">Whole animal</tissue>
    </source>
</reference>
<feature type="domain" description="EGF-like" evidence="6">
    <location>
        <begin position="2491"/>
        <end position="2525"/>
    </location>
</feature>
<organism evidence="8 9">
    <name type="scientific">Necator americanus</name>
    <name type="common">Human hookworm</name>
    <dbReference type="NCBI Taxonomy" id="51031"/>
    <lineage>
        <taxon>Eukaryota</taxon>
        <taxon>Metazoa</taxon>
        <taxon>Ecdysozoa</taxon>
        <taxon>Nematoda</taxon>
        <taxon>Chromadorea</taxon>
        <taxon>Rhabditida</taxon>
        <taxon>Rhabditina</taxon>
        <taxon>Rhabditomorpha</taxon>
        <taxon>Strongyloidea</taxon>
        <taxon>Ancylostomatidae</taxon>
        <taxon>Bunostominae</taxon>
        <taxon>Necator</taxon>
    </lineage>
</organism>
<feature type="domain" description="EGF-like" evidence="6">
    <location>
        <begin position="1366"/>
        <end position="1413"/>
    </location>
</feature>
<feature type="domain" description="Follistatin-like" evidence="7">
    <location>
        <begin position="1293"/>
        <end position="1317"/>
    </location>
</feature>
<feature type="region of interest" description="Disordered" evidence="4">
    <location>
        <begin position="3203"/>
        <end position="3279"/>
    </location>
</feature>
<keyword evidence="1" id="KW-0646">Protease inhibitor</keyword>
<evidence type="ECO:0000256" key="1">
    <source>
        <dbReference type="ARBA" id="ARBA00022690"/>
    </source>
</evidence>
<dbReference type="EMBL" id="JAVFWL010000005">
    <property type="protein sequence ID" value="KAK6758693.1"/>
    <property type="molecule type" value="Genomic_DNA"/>
</dbReference>
<feature type="domain" description="Follistatin-like" evidence="7">
    <location>
        <begin position="1748"/>
        <end position="1769"/>
    </location>
</feature>
<dbReference type="SUPFAM" id="SSF81321">
    <property type="entry name" value="Family A G protein-coupled receptor-like"/>
    <property type="match status" value="1"/>
</dbReference>
<keyword evidence="5" id="KW-0812">Transmembrane</keyword>
<feature type="compositionally biased region" description="Pro residues" evidence="4">
    <location>
        <begin position="527"/>
        <end position="551"/>
    </location>
</feature>
<feature type="transmembrane region" description="Helical" evidence="5">
    <location>
        <begin position="85"/>
        <end position="107"/>
    </location>
</feature>
<accession>A0ABR1E812</accession>
<feature type="domain" description="EGF-like" evidence="6">
    <location>
        <begin position="1986"/>
        <end position="2020"/>
    </location>
</feature>
<feature type="region of interest" description="Disordered" evidence="4">
    <location>
        <begin position="523"/>
        <end position="582"/>
    </location>
</feature>
<feature type="domain" description="EGF-like" evidence="6">
    <location>
        <begin position="2423"/>
        <end position="2466"/>
    </location>
</feature>
<dbReference type="Pfam" id="PF10328">
    <property type="entry name" value="7TM_GPCR_Srx"/>
    <property type="match status" value="1"/>
</dbReference>
<feature type="domain" description="EGF-like" evidence="6">
    <location>
        <begin position="2693"/>
        <end position="2735"/>
    </location>
</feature>
<evidence type="ECO:0000313" key="9">
    <source>
        <dbReference type="Proteomes" id="UP001303046"/>
    </source>
</evidence>
<feature type="domain" description="Follistatin-like" evidence="7">
    <location>
        <begin position="1192"/>
        <end position="1216"/>
    </location>
</feature>
<proteinExistence type="predicted"/>
<feature type="region of interest" description="Disordered" evidence="4">
    <location>
        <begin position="374"/>
        <end position="408"/>
    </location>
</feature>
<evidence type="ECO:0000256" key="5">
    <source>
        <dbReference type="SAM" id="Phobius"/>
    </source>
</evidence>
<dbReference type="Gene3D" id="2.10.25.10">
    <property type="entry name" value="Laminin"/>
    <property type="match status" value="17"/>
</dbReference>
<feature type="domain" description="Follistatin-like" evidence="7">
    <location>
        <begin position="1220"/>
        <end position="1244"/>
    </location>
</feature>
<feature type="region of interest" description="Disordered" evidence="4">
    <location>
        <begin position="2279"/>
        <end position="2405"/>
    </location>
</feature>
<feature type="domain" description="Follistatin-like" evidence="7">
    <location>
        <begin position="1267"/>
        <end position="1289"/>
    </location>
</feature>
<gene>
    <name evidence="8" type="primary">Necator_chrV.g20907</name>
    <name evidence="8" type="ORF">RB195_016114</name>
</gene>
<dbReference type="PANTHER" id="PTHR23259">
    <property type="entry name" value="RIDDLE"/>
    <property type="match status" value="1"/>
</dbReference>
<feature type="domain" description="Follistatin-like" evidence="7">
    <location>
        <begin position="309"/>
        <end position="331"/>
    </location>
</feature>
<feature type="domain" description="Follistatin-like" evidence="7">
    <location>
        <begin position="2861"/>
        <end position="2883"/>
    </location>
</feature>
<dbReference type="CDD" id="cd19941">
    <property type="entry name" value="TIL"/>
    <property type="match status" value="15"/>
</dbReference>
<feature type="domain" description="Follistatin-like" evidence="7">
    <location>
        <begin position="1361"/>
        <end position="1385"/>
    </location>
</feature>
<feature type="compositionally biased region" description="Low complexity" evidence="4">
    <location>
        <begin position="3222"/>
        <end position="3279"/>
    </location>
</feature>
<keyword evidence="3" id="KW-1015">Disulfide bond</keyword>
<feature type="domain" description="Follistatin-like" evidence="7">
    <location>
        <begin position="1131"/>
        <end position="1155"/>
    </location>
</feature>
<feature type="compositionally biased region" description="Low complexity" evidence="4">
    <location>
        <begin position="3519"/>
        <end position="3531"/>
    </location>
</feature>
<feature type="domain" description="EGF-like" evidence="6">
    <location>
        <begin position="2965"/>
        <end position="3003"/>
    </location>
</feature>
<feature type="domain" description="Follistatin-like" evidence="7">
    <location>
        <begin position="1030"/>
        <end position="1053"/>
    </location>
</feature>
<dbReference type="Gene3D" id="1.20.1070.10">
    <property type="entry name" value="Rhodopsin 7-helix transmembrane proteins"/>
    <property type="match status" value="1"/>
</dbReference>
<feature type="compositionally biased region" description="Low complexity" evidence="4">
    <location>
        <begin position="2834"/>
        <end position="2845"/>
    </location>
</feature>
<evidence type="ECO:0000256" key="4">
    <source>
        <dbReference type="SAM" id="MobiDB-lite"/>
    </source>
</evidence>
<feature type="domain" description="Follistatin-like" evidence="7">
    <location>
        <begin position="3055"/>
        <end position="3077"/>
    </location>
</feature>
<feature type="domain" description="Follistatin-like" evidence="7">
    <location>
        <begin position="338"/>
        <end position="358"/>
    </location>
</feature>
<keyword evidence="2" id="KW-0722">Serine protease inhibitor</keyword>
<feature type="domain" description="Follistatin-like" evidence="7">
    <location>
        <begin position="1464"/>
        <end position="1486"/>
    </location>
</feature>
<keyword evidence="9" id="KW-1185">Reference proteome</keyword>
<feature type="domain" description="Follistatin-like" evidence="7">
    <location>
        <begin position="2769"/>
        <end position="2791"/>
    </location>
</feature>
<feature type="domain" description="Follistatin-like" evidence="7">
    <location>
        <begin position="741"/>
        <end position="763"/>
    </location>
</feature>
<feature type="compositionally biased region" description="Pro residues" evidence="4">
    <location>
        <begin position="3211"/>
        <end position="3221"/>
    </location>
</feature>
<feature type="compositionally biased region" description="Low complexity" evidence="4">
    <location>
        <begin position="552"/>
        <end position="566"/>
    </location>
</feature>
<evidence type="ECO:0000259" key="7">
    <source>
        <dbReference type="SMART" id="SM00274"/>
    </source>
</evidence>
<sequence length="3553" mass="378277">MFLAEIAGAVTFSICALFAMLYIPILYIFYCRKEFWSVLAYRFMFWIGVTDLGQLLIFALSGLMAVAQTGFFYFSINKFFGSTLYALWFAMLFLSMVTTINRFVSVVLSSYYSIVFAHLNVRLIYAGALLVFLIPWIVKLTPYSSYYFDPKSLKWTYHKGDIEILVTLSHIFGTYGIIVEVICAVLVYSFIAVHIFSRKKRRIKYSEFIATVQHFFSSLVFLIGFVYWEFVDDLLENYELVNFFSNLIWIIITGSNPIVYLIVNRRLRASIYALLMNRKLQQDRTFTVLPAADRNKNSRLIPPGEDGNGCVDMQCEDGMVCVQGQSGSKCMSKDPGNNCETTRCYAGSVCEYTETECLQDQACFAEPVCKRAGPREPPPEENSNIVDNNYGPGVQQDLPKGGDSASPQCAGRRNERYYQCKPCESTCVDWVMKRSPSCPNQKCVPGCACIPNWHRKNQPGQFSGTCVRPTWCNPITVTKTVTKVVQPTNTVPGPPAPTNPCATTVCNYGSTCQNQGGKAVCVRSQPPAGPSYPPSQPSPPSPRPGPSPPSYQPSGPSAPARPPAYGSGPGPTPPRPVNIGVPGVPVIPTGPFNPGGPVVPNPGYRPSATVQADAPRAGPTRCPANEVLTQCGGCEKQCQAGNPPKPVPICTSPRPCVRQCKCRPGFARINKVCTKENLCHTNYRPPLTVKTNTVVKTLPPKTVPGSPSPNQNPCASATCETGSTCQNVDGKAVCVAPPANPCANVVCEVGKTCQVSNGKGVCTASGGTPSYPPGDCNPPCGPGLACRSGVCYNANRLSDDPTGAAQPPCTAKCSANQRCVLKSDDNSCYNPPCPGVPTCVNVIAPQPSPQPVGKQCTKQCPYGQMCKLTVVQCIRAPCPPIQECVRASMADDTSRKIITDPCATVRCTATTRCVAQGGRAGCVPIANDSTLRLAGSQCKKQCPYGQVCRLTQVQCFAAPCPPLEECVPGPANDAYIRKQVTPCTLRCPIGQKCVIQQVQCVRAPCPPQQRCVPMSMADGYYNPHSVPTLTCANVLCAPDTPRCVESPSGPKCVAVKSCAQLKCAKGQRCEQPEKFKDATCVTDTKGPATSTTSYVAKPSPPTRPIACNLFCIRGKRCVVTSSGPKCLPSPTCEELKCPVGQVCKQDNENYAASCARVQSDNPLGVCTPNSCPPNQKCIIQTQQNTICIPTLTCATLRCGPGTKCYPGDSSNDAQCVPYSTCSNTPCDSNSRCVEGGGRADARCAPIAVCTTPCLSGTICRKGNCVTSCAQTQCGSGQKCSQTDNGASCVASRTCAALTCFAGFKCQEGGPGRDARCVANVGGFVGRNAASFDAPRPCTLACAIGTTCVVTPSGPSCVRVRSCGETTCARKMKCLQNSPTQDAICIPTATCELLDCTSGYQCIAGGDNEDAQCIPFDTCDTLLCPPNMRCLDGGGLSNARCVAAPGCAQTCVGGTRCVKGTCVTTCQVVRCAGGQRCVETETGAQCSQTRSCDTMNCYIGTRCIEASGGADAYCAPVRDRVNPRFQSDTNGGSSNFLPPGEEERIQIECREMNCGNGRVCQDFMRKATCVIDERKSCKNLCQPGMMCVLQKVFCYAPPCYPRAVCIRDPYFHNGSPLPTPPPQDAARKPLKPEDCGKNEMLSGCGALCEGKCENVGKGPVACPFICLPPACACKENFYRDSKGNCVTAAQCSKSATYPSSAPKDTMTSYGDEPNTAVQSNAASVAAPTSSGSCPYNEVLNQCGNRCEPTCANVDGRPMVCPRICGPPACVCAAGLFRRNGICVTKQQCLAPPQDAIRKPVKPEVTAVQSNALVAAPTSSGKCPYNEVLNQCGNRCEPTCANANGQPKICPRICDPPACVCAAGLFRRNGVCVTKQQCLGPPQDAIRRPVKPEDCGNNEMLSGCGALCEGKCENVGKGPVVCPFVCLPAACACKENFYRDSNGKCVTASQCSAYSSKQSDAVIRRPTPPGSCPYNEVLNQCGNRCEPTCANVDGKPRVCLAICDPPACVCATGLFRRNGVCVTKQQCLAPPQDAIRKPVKPEDCGNNEMLSGCGALCEGKCENVGKGPVACPFVCLPPACACKENFYRDSKGNCVTASQCSTYSSKQSDALVAAPTSSGSCASNEVLNQCGNRCEPTCANVDGKPRVCPAICDPPACVCAAGLFRRNGMCVTKQQCLDKDTMTSYGDEPEVPFDLCSSFICLKEEICVQDEGGARCELNIPECGENEQVDNCGNRCEPTCENAYGQVKVCLLICDPPACVCKPNYYRKDGKCVPQRDCPPPKTKPKSYVDEPFTPPSSSPKPTTKSYVDEPITPPPTASTPKKNNYVDEPITPPPVYGKTSSRSYVDEPITPPPVYGKTSERSYVDEPITPKPDKGKNYVDEPITPKQGNGKTYVDEPITPKPTNGKNYVVGPQTQCSANETLSGCGNLCEGKCVNLGKGPIACPAICGPPACACKDNYYRNSAGICVTARDCPLVCGSNEEINMCGNLCEPGCENAFGNPKVCIEICNPPACVCKPNFYRKNGKCITKNLCFPPASGNVNVNKNTYVDEPITPSPTGNGNKKNYVDEPITPSPKGNGNKKNYVDEPITPAPGGKSHQNSYVDEPIIPSTNGKVSANSYVEKPKTRCSMNETLAECGKICEAKCENLGKGPMVCPAVCEPPSCACKNGYYRNMDGKCVAEIDCPFNCGQNEQLNPCGSRCEPTCENAFGKPKACVKICDPPACVCKPDYYRKDGKCVPQMGCGVPSASATKVDTMTSYVDEPLVPSKEGSSCADTDCEEGMVCVEGDIQAKCVAKDPADNCETKKCPSGAMCEYRETECIPDKACFAEAVCTGDGNTGSTPGPTGSTKTYVDEPETGGPEPNPCFNFKCPNGQECSLQSGEAKCVPKMMKCGENEKMNQCGKHCENHCTNAGKGPIQCKAPCTKPACVCDDGYYRNSLGKCVLERLCSLTCHPNEHANPCGDLCEKSCDEKLNMEKELPCIEVCAPPACVCNDGYLRLNRGGPCVPTNACPMYVDRPPLPPGQIGGNAGPCANAPCGVGWQCIPIEGKARCLPVPNPCDKFSCASDEDCALDHGLPYCQKKITTCPQNETRQECGSLCEGLCLLTILGNLTCGVANVCSWPSCACNEGYYRDAFGHCVLEEECFPDAACFASPAPCKETEACMVENGKKKKCSKKCTTPACTCKSGYYRKDSDCVPKRSCRRQHYGKPLRSGPNPPSVRPPSTQPTAAPTTTTTTTRATTTTTPTTTTTRATTTTTTTRRTTTTTQRPTTTTTPRYTWKPIIPGMIPGIRINPPGSGYPLPPPTYPTAPNFRPIAPISIPSPGLPTNPGTSSMGGYPLPPPGVPGTQLQPLPPPVQPLPPGVHRPAPPPTITRGLPRTGQWPGHPFPSSIRKIGVGRPSGGRTTVAPGTTTMATFGGGNACVGVRCFVGFACYVDNTNTARCAPPGIAQNNPGNSYSSSYTGKLSSYATGGATVPISNSPALKYQPNYEGRRTWPVRLLEMSGNGNIDTYPTPPSAGQAPSSYAISGSSSQKSFPVASMEQRKWPVRLLAESYKG</sequence>
<feature type="transmembrane region" description="Helical" evidence="5">
    <location>
        <begin position="6"/>
        <end position="31"/>
    </location>
</feature>
<dbReference type="InterPro" id="IPR000742">
    <property type="entry name" value="EGF"/>
</dbReference>
<evidence type="ECO:0000256" key="2">
    <source>
        <dbReference type="ARBA" id="ARBA00022900"/>
    </source>
</evidence>
<feature type="transmembrane region" description="Helical" evidence="5">
    <location>
        <begin position="43"/>
        <end position="65"/>
    </location>
</feature>
<feature type="domain" description="EGF-like" evidence="6">
    <location>
        <begin position="2633"/>
        <end position="2676"/>
    </location>
</feature>
<feature type="domain" description="EGF-like" evidence="6">
    <location>
        <begin position="3091"/>
        <end position="3136"/>
    </location>
</feature>
<dbReference type="Pfam" id="PF01826">
    <property type="entry name" value="TIL"/>
    <property type="match status" value="14"/>
</dbReference>
<dbReference type="SMART" id="SM00274">
    <property type="entry name" value="FOLN"/>
    <property type="match status" value="27"/>
</dbReference>
<feature type="domain" description="EGF-like" evidence="6">
    <location>
        <begin position="1837"/>
        <end position="1871"/>
    </location>
</feature>
<feature type="domain" description="Follistatin-like" evidence="7">
    <location>
        <begin position="3028"/>
        <end position="3050"/>
    </location>
</feature>
<feature type="domain" description="Follistatin-like" evidence="7">
    <location>
        <begin position="941"/>
        <end position="961"/>
    </location>
</feature>
<dbReference type="InterPro" id="IPR003645">
    <property type="entry name" value="Fol_N"/>
</dbReference>
<dbReference type="Proteomes" id="UP001303046">
    <property type="component" value="Unassembled WGS sequence"/>
</dbReference>
<feature type="domain" description="Follistatin-like" evidence="7">
    <location>
        <begin position="1490"/>
        <end position="1514"/>
    </location>
</feature>
<feature type="domain" description="EGF-like" evidence="6">
    <location>
        <begin position="3159"/>
        <end position="3193"/>
    </location>
</feature>
<comment type="caution">
    <text evidence="8">The sequence shown here is derived from an EMBL/GenBank/DDBJ whole genome shotgun (WGS) entry which is preliminary data.</text>
</comment>
<feature type="domain" description="EGF-like" evidence="6">
    <location>
        <begin position="1267"/>
        <end position="1317"/>
    </location>
</feature>
<feature type="transmembrane region" description="Helical" evidence="5">
    <location>
        <begin position="208"/>
        <end position="228"/>
    </location>
</feature>
<feature type="domain" description="Follistatin-like" evidence="7">
    <location>
        <begin position="1389"/>
        <end position="1413"/>
    </location>
</feature>
<feature type="transmembrane region" description="Helical" evidence="5">
    <location>
        <begin position="119"/>
        <end position="138"/>
    </location>
</feature>
<feature type="domain" description="Follistatin-like" evidence="7">
    <location>
        <begin position="1547"/>
        <end position="1569"/>
    </location>
</feature>
<protein>
    <submittedName>
        <fullName evidence="8">Uncharacterized protein</fullName>
    </submittedName>
</protein>
<feature type="domain" description="Follistatin-like" evidence="7">
    <location>
        <begin position="3418"/>
        <end position="3441"/>
    </location>
</feature>
<dbReference type="CDD" id="cd00637">
    <property type="entry name" value="7tm_classA_rhodopsin-like"/>
    <property type="match status" value="1"/>
</dbReference>
<feature type="domain" description="Follistatin-like" evidence="7">
    <location>
        <begin position="713"/>
        <end position="735"/>
    </location>
</feature>
<name>A0ABR1E812_NECAM</name>
<dbReference type="SMART" id="SM00181">
    <property type="entry name" value="EGF"/>
    <property type="match status" value="13"/>
</dbReference>
<dbReference type="InterPro" id="IPR019430">
    <property type="entry name" value="7TM_GPCR_serpentine_rcpt_Srx"/>
</dbReference>
<feature type="region of interest" description="Disordered" evidence="4">
    <location>
        <begin position="3503"/>
        <end position="3535"/>
    </location>
</feature>
<feature type="domain" description="Follistatin-like" evidence="7">
    <location>
        <begin position="901"/>
        <end position="923"/>
    </location>
</feature>
<feature type="region of interest" description="Disordered" evidence="4">
    <location>
        <begin position="2834"/>
        <end position="2855"/>
    </location>
</feature>
<dbReference type="PANTHER" id="PTHR23259:SF70">
    <property type="entry name" value="ACCESSORY GLAND PROTEIN ACP62F-RELATED"/>
    <property type="match status" value="1"/>
</dbReference>
<feature type="domain" description="EGF-like" evidence="6">
    <location>
        <begin position="2897"/>
        <end position="2940"/>
    </location>
</feature>
<dbReference type="InterPro" id="IPR002919">
    <property type="entry name" value="TIL_dom"/>
</dbReference>
<evidence type="ECO:0000259" key="6">
    <source>
        <dbReference type="SMART" id="SM00181"/>
    </source>
</evidence>
<feature type="domain" description="Follistatin-like" evidence="7">
    <location>
        <begin position="1057"/>
        <end position="1081"/>
    </location>
</feature>
<feature type="domain" description="Follistatin-like" evidence="7">
    <location>
        <begin position="500"/>
        <end position="522"/>
    </location>
</feature>
<feature type="transmembrane region" description="Helical" evidence="5">
    <location>
        <begin position="175"/>
        <end position="196"/>
    </location>
</feature>
<keyword evidence="5" id="KW-1133">Transmembrane helix</keyword>
<keyword evidence="5" id="KW-0472">Membrane</keyword>
<feature type="domain" description="EGF-like" evidence="6">
    <location>
        <begin position="1547"/>
        <end position="1594"/>
    </location>
</feature>
<dbReference type="SUPFAM" id="SSF57567">
    <property type="entry name" value="Serine protease inhibitors"/>
    <property type="match status" value="15"/>
</dbReference>
<feature type="domain" description="Follistatin-like" evidence="7">
    <location>
        <begin position="1417"/>
        <end position="1441"/>
    </location>
</feature>
<feature type="domain" description="Follistatin-like" evidence="7">
    <location>
        <begin position="1106"/>
        <end position="1127"/>
    </location>
</feature>
<feature type="region of interest" description="Disordered" evidence="4">
    <location>
        <begin position="2546"/>
        <end position="2598"/>
    </location>
</feature>
<evidence type="ECO:0000313" key="8">
    <source>
        <dbReference type="EMBL" id="KAK6758693.1"/>
    </source>
</evidence>
<dbReference type="InterPro" id="IPR036084">
    <property type="entry name" value="Ser_inhib-like_sf"/>
</dbReference>
<evidence type="ECO:0000256" key="3">
    <source>
        <dbReference type="ARBA" id="ARBA00023157"/>
    </source>
</evidence>